<accession>A0ABR1C012</accession>
<evidence type="ECO:0000256" key="5">
    <source>
        <dbReference type="ARBA" id="ARBA00023157"/>
    </source>
</evidence>
<evidence type="ECO:0000256" key="2">
    <source>
        <dbReference type="ARBA" id="ARBA00022525"/>
    </source>
</evidence>
<dbReference type="InterPro" id="IPR000884">
    <property type="entry name" value="TSP1_rpt"/>
</dbReference>
<dbReference type="PANTHER" id="PTHR13723">
    <property type="entry name" value="ADAMTS A DISINTEGRIN AND METALLOPROTEASE WITH THROMBOSPONDIN MOTIFS PROTEASE"/>
    <property type="match status" value="1"/>
</dbReference>
<feature type="domain" description="PLAC" evidence="7">
    <location>
        <begin position="981"/>
        <end position="1018"/>
    </location>
</feature>
<keyword evidence="2" id="KW-0964">Secreted</keyword>
<dbReference type="SUPFAM" id="SSF82895">
    <property type="entry name" value="TSP-1 type 1 repeat"/>
    <property type="match status" value="8"/>
</dbReference>
<evidence type="ECO:0000313" key="9">
    <source>
        <dbReference type="Proteomes" id="UP001303046"/>
    </source>
</evidence>
<dbReference type="Pfam" id="PF13927">
    <property type="entry name" value="Ig_3"/>
    <property type="match status" value="1"/>
</dbReference>
<dbReference type="InterPro" id="IPR007110">
    <property type="entry name" value="Ig-like_dom"/>
</dbReference>
<keyword evidence="5" id="KW-1015">Disulfide bond</keyword>
<dbReference type="PROSITE" id="PS50835">
    <property type="entry name" value="IG_LIKE"/>
    <property type="match status" value="1"/>
</dbReference>
<name>A0ABR1C012_NECAM</name>
<gene>
    <name evidence="8" type="primary">Necator_chrI.g4126</name>
    <name evidence="8" type="ORF">RB195_007997</name>
</gene>
<dbReference type="InterPro" id="IPR013783">
    <property type="entry name" value="Ig-like_fold"/>
</dbReference>
<dbReference type="InterPro" id="IPR003598">
    <property type="entry name" value="Ig_sub2"/>
</dbReference>
<dbReference type="Proteomes" id="UP001303046">
    <property type="component" value="Unassembled WGS sequence"/>
</dbReference>
<dbReference type="PROSITE" id="PS50900">
    <property type="entry name" value="PLAC"/>
    <property type="match status" value="1"/>
</dbReference>
<dbReference type="PROSITE" id="PS50092">
    <property type="entry name" value="TSP1"/>
    <property type="match status" value="7"/>
</dbReference>
<dbReference type="SMART" id="SM00409">
    <property type="entry name" value="IG"/>
    <property type="match status" value="1"/>
</dbReference>
<evidence type="ECO:0008006" key="10">
    <source>
        <dbReference type="Google" id="ProtNLM"/>
    </source>
</evidence>
<dbReference type="InterPro" id="IPR013273">
    <property type="entry name" value="ADAMTS/ADAMTS-like"/>
</dbReference>
<comment type="caution">
    <text evidence="8">The sequence shown here is derived from an EMBL/GenBank/DDBJ whole genome shotgun (WGS) entry which is preliminary data.</text>
</comment>
<keyword evidence="9" id="KW-1185">Reference proteome</keyword>
<dbReference type="Gene3D" id="2.60.40.10">
    <property type="entry name" value="Immunoglobulins"/>
    <property type="match status" value="1"/>
</dbReference>
<dbReference type="Pfam" id="PF00090">
    <property type="entry name" value="TSP_1"/>
    <property type="match status" value="1"/>
</dbReference>
<keyword evidence="4" id="KW-0677">Repeat</keyword>
<dbReference type="InterPro" id="IPR036179">
    <property type="entry name" value="Ig-like_dom_sf"/>
</dbReference>
<dbReference type="SUPFAM" id="SSF48726">
    <property type="entry name" value="Immunoglobulin"/>
    <property type="match status" value="1"/>
</dbReference>
<evidence type="ECO:0000313" key="8">
    <source>
        <dbReference type="EMBL" id="KAK6731878.1"/>
    </source>
</evidence>
<sequence length="1022" mass="112683">MRTDTSSSAKRGELFASSRLENATSDNCLWSFASALGWAGWSPWTQCSRTCGGGVSQQLRRCLDIKCSGHSVRFKVCNEKECDTLHRTSRETVCGGEEILSKQQCEVVCKSRSSGSHFLWRMADGVPCQADSNRAVCSHGTCQVVGCDDVIGSSLRFDVCGVCGGRGDSCDSSQFVWKESGEFTQCPTSCQEAARGFLEGKEEDVRESRAIIVCVNANTGRVVPERLCADRKKPPLKTKSCPLLICPSRTRSVYCVHHTVNQTLNVPEKYCENQTKPISEEACANESCGHWVTGQWTKCSVSCGQGTRRRTVECVGGKDCPFTSRPISEAVCYSGVPCTGQSQNTNAWTQLDNSIDWSDRKFLDESSYNPAENNGHSPRLVLSAWSECSTTCGPGVQTRSAECMAAHPMAGMIRLPYSECQSQPQPSLFEPCEARPCPLQEDPKTSRDESPFKWENGDWGPCSASCLGGKQKAALLCREVASGRAVPWSQCDARTRPPQLVRQCNQHACPPVWQVGNFGPCSATCGGGTATRSVSCIRPVSRSGGADAHIVLRDMECPLPKPSETENCGIVECPASWITGEWTECSASCGSGEQTRSVMCEGRDARGRREIRSERECRAEKPASVQMCSLGSCGKPQLLSNRVFEQNASEKKLTLGIGGVATLYQGTSIKIKCPRKNFDKKKIYWTKNGKRIRNDAHIKVSANGNLRLFHARMEDAGLYECYTDTLQGNVTLRFKYRDEDKPHRPRLTDLSKNVKAASKNSSFFEGILSAGSYEEVARELQKHRDTIQARWEIGHWTDCKQSTCGVAGYQAREVKCTVMVDGKRKAGDQRLCSALASPRPPETRPCHKDECPRWDASDWTECSSAPCVREGTAKQRRDVRCLMQNGQAVDEERCDKTQRPKSRKECENHSCKAEWHASDWGSCSSNCGTGGVQLRLLSCVWATTGSAAGRNCEGRRPPAARPCPHGDSLPPCRPTALPLQQDESCEDNSRYCDIIKVFHSCDSGEVRQKCCATCKYVEKRRR</sequence>
<evidence type="ECO:0000259" key="6">
    <source>
        <dbReference type="PROSITE" id="PS50835"/>
    </source>
</evidence>
<dbReference type="InterPro" id="IPR003599">
    <property type="entry name" value="Ig_sub"/>
</dbReference>
<dbReference type="InterPro" id="IPR010909">
    <property type="entry name" value="PLAC"/>
</dbReference>
<dbReference type="EMBL" id="JAVFWL010000001">
    <property type="protein sequence ID" value="KAK6731878.1"/>
    <property type="molecule type" value="Genomic_DNA"/>
</dbReference>
<comment type="subcellular location">
    <subcellularLocation>
        <location evidence="1">Secreted</location>
    </subcellularLocation>
</comment>
<keyword evidence="3" id="KW-0732">Signal</keyword>
<dbReference type="Gene3D" id="2.20.100.10">
    <property type="entry name" value="Thrombospondin type-1 (TSP1) repeat"/>
    <property type="match status" value="7"/>
</dbReference>
<protein>
    <recommendedName>
        <fullName evidence="10">Thrombospondin type 1 domain protein</fullName>
    </recommendedName>
</protein>
<evidence type="ECO:0000256" key="1">
    <source>
        <dbReference type="ARBA" id="ARBA00004613"/>
    </source>
</evidence>
<dbReference type="PANTHER" id="PTHR13723:SF305">
    <property type="entry name" value="PROTEIN MADD-4"/>
    <property type="match status" value="1"/>
</dbReference>
<evidence type="ECO:0000256" key="4">
    <source>
        <dbReference type="ARBA" id="ARBA00022737"/>
    </source>
</evidence>
<dbReference type="SMART" id="SM00408">
    <property type="entry name" value="IGc2"/>
    <property type="match status" value="1"/>
</dbReference>
<dbReference type="InterPro" id="IPR036383">
    <property type="entry name" value="TSP1_rpt_sf"/>
</dbReference>
<organism evidence="8 9">
    <name type="scientific">Necator americanus</name>
    <name type="common">Human hookworm</name>
    <dbReference type="NCBI Taxonomy" id="51031"/>
    <lineage>
        <taxon>Eukaryota</taxon>
        <taxon>Metazoa</taxon>
        <taxon>Ecdysozoa</taxon>
        <taxon>Nematoda</taxon>
        <taxon>Chromadorea</taxon>
        <taxon>Rhabditida</taxon>
        <taxon>Rhabditina</taxon>
        <taxon>Rhabditomorpha</taxon>
        <taxon>Strongyloidea</taxon>
        <taxon>Ancylostomatidae</taxon>
        <taxon>Bunostominae</taxon>
        <taxon>Necator</taxon>
    </lineage>
</organism>
<reference evidence="8 9" key="1">
    <citation type="submission" date="2023-08" db="EMBL/GenBank/DDBJ databases">
        <title>A Necator americanus chromosomal reference genome.</title>
        <authorList>
            <person name="Ilik V."/>
            <person name="Petrzelkova K.J."/>
            <person name="Pardy F."/>
            <person name="Fuh T."/>
            <person name="Niatou-Singa F.S."/>
            <person name="Gouil Q."/>
            <person name="Baker L."/>
            <person name="Ritchie M.E."/>
            <person name="Jex A.R."/>
            <person name="Gazzola D."/>
            <person name="Li H."/>
            <person name="Toshio Fujiwara R."/>
            <person name="Zhan B."/>
            <person name="Aroian R.V."/>
            <person name="Pafco B."/>
            <person name="Schwarz E.M."/>
        </authorList>
    </citation>
    <scope>NUCLEOTIDE SEQUENCE [LARGE SCALE GENOMIC DNA]</scope>
    <source>
        <strain evidence="8 9">Aroian</strain>
        <tissue evidence="8">Whole animal</tissue>
    </source>
</reference>
<feature type="domain" description="Ig-like" evidence="6">
    <location>
        <begin position="636"/>
        <end position="731"/>
    </location>
</feature>
<evidence type="ECO:0000256" key="3">
    <source>
        <dbReference type="ARBA" id="ARBA00022729"/>
    </source>
</evidence>
<dbReference type="Pfam" id="PF19030">
    <property type="entry name" value="TSP1_ADAMTS"/>
    <property type="match status" value="8"/>
</dbReference>
<dbReference type="PRINTS" id="PR01857">
    <property type="entry name" value="ADAMTSFAMILY"/>
</dbReference>
<dbReference type="InterPro" id="IPR050439">
    <property type="entry name" value="ADAMTS_ADAMTS-like"/>
</dbReference>
<evidence type="ECO:0000259" key="7">
    <source>
        <dbReference type="PROSITE" id="PS50900"/>
    </source>
</evidence>
<proteinExistence type="predicted"/>
<dbReference type="SMART" id="SM00209">
    <property type="entry name" value="TSP1"/>
    <property type="match status" value="10"/>
</dbReference>